<dbReference type="AlphaFoldDB" id="A0AAD6B8C3"/>
<evidence type="ECO:0000313" key="2">
    <source>
        <dbReference type="Proteomes" id="UP001219934"/>
    </source>
</evidence>
<sequence length="66" mass="7138">MQTICKTSLGYLGLTKGAALILASLPPCRDPGESGRGGLTSPPFCLRVFWFWGKERPSDEPALSQQ</sequence>
<keyword evidence="2" id="KW-1185">Reference proteome</keyword>
<name>A0AAD6B8C3_9TELE</name>
<comment type="caution">
    <text evidence="1">The sequence shown here is derived from an EMBL/GenBank/DDBJ whole genome shotgun (WGS) entry which is preliminary data.</text>
</comment>
<reference evidence="1" key="1">
    <citation type="submission" date="2022-11" db="EMBL/GenBank/DDBJ databases">
        <title>Chromosome-level genome of Pogonophryne albipinna.</title>
        <authorList>
            <person name="Jo E."/>
        </authorList>
    </citation>
    <scope>NUCLEOTIDE SEQUENCE</scope>
    <source>
        <strain evidence="1">SGF0006</strain>
        <tissue evidence="1">Muscle</tissue>
    </source>
</reference>
<accession>A0AAD6B8C3</accession>
<dbReference type="EMBL" id="JAPTMU010000009">
    <property type="protein sequence ID" value="KAJ4938613.1"/>
    <property type="molecule type" value="Genomic_DNA"/>
</dbReference>
<organism evidence="1 2">
    <name type="scientific">Pogonophryne albipinna</name>
    <dbReference type="NCBI Taxonomy" id="1090488"/>
    <lineage>
        <taxon>Eukaryota</taxon>
        <taxon>Metazoa</taxon>
        <taxon>Chordata</taxon>
        <taxon>Craniata</taxon>
        <taxon>Vertebrata</taxon>
        <taxon>Euteleostomi</taxon>
        <taxon>Actinopterygii</taxon>
        <taxon>Neopterygii</taxon>
        <taxon>Teleostei</taxon>
        <taxon>Neoteleostei</taxon>
        <taxon>Acanthomorphata</taxon>
        <taxon>Eupercaria</taxon>
        <taxon>Perciformes</taxon>
        <taxon>Notothenioidei</taxon>
        <taxon>Pogonophryne</taxon>
    </lineage>
</organism>
<evidence type="ECO:0000313" key="1">
    <source>
        <dbReference type="EMBL" id="KAJ4938613.1"/>
    </source>
</evidence>
<dbReference type="Proteomes" id="UP001219934">
    <property type="component" value="Unassembled WGS sequence"/>
</dbReference>
<gene>
    <name evidence="1" type="ORF">JOQ06_003224</name>
</gene>
<proteinExistence type="predicted"/>
<protein>
    <submittedName>
        <fullName evidence="1">Uncharacterized protein</fullName>
    </submittedName>
</protein>